<dbReference type="OrthoDB" id="203381at2759"/>
<comment type="similarity">
    <text evidence="1 2">Belongs to the BolA/IbaG family.</text>
</comment>
<organism evidence="3 4">
    <name type="scientific">Hondaea fermentalgiana</name>
    <dbReference type="NCBI Taxonomy" id="2315210"/>
    <lineage>
        <taxon>Eukaryota</taxon>
        <taxon>Sar</taxon>
        <taxon>Stramenopiles</taxon>
        <taxon>Bigyra</taxon>
        <taxon>Labyrinthulomycetes</taxon>
        <taxon>Thraustochytrida</taxon>
        <taxon>Thraustochytriidae</taxon>
        <taxon>Hondaea</taxon>
    </lineage>
</organism>
<dbReference type="InterPro" id="IPR036065">
    <property type="entry name" value="BolA-like_sf"/>
</dbReference>
<keyword evidence="4" id="KW-1185">Reference proteome</keyword>
<comment type="caution">
    <text evidence="3">The sequence shown here is derived from an EMBL/GenBank/DDBJ whole genome shotgun (WGS) entry which is preliminary data.</text>
</comment>
<dbReference type="AlphaFoldDB" id="A0A2R5GTJ0"/>
<dbReference type="PANTHER" id="PTHR46188:SF1">
    <property type="entry name" value="BOLA-LIKE PROTEIN 3"/>
    <property type="match status" value="1"/>
</dbReference>
<name>A0A2R5GTJ0_9STRA</name>
<dbReference type="SUPFAM" id="SSF82657">
    <property type="entry name" value="BolA-like"/>
    <property type="match status" value="1"/>
</dbReference>
<evidence type="ECO:0000313" key="3">
    <source>
        <dbReference type="EMBL" id="GBG33895.1"/>
    </source>
</evidence>
<dbReference type="EMBL" id="BEYU01000172">
    <property type="protein sequence ID" value="GBG33895.1"/>
    <property type="molecule type" value="Genomic_DNA"/>
</dbReference>
<dbReference type="GO" id="GO:0005759">
    <property type="term" value="C:mitochondrial matrix"/>
    <property type="evidence" value="ECO:0007669"/>
    <property type="project" value="TreeGrafter"/>
</dbReference>
<reference evidence="3 4" key="1">
    <citation type="submission" date="2017-12" db="EMBL/GenBank/DDBJ databases">
        <title>Sequencing, de novo assembly and annotation of complete genome of a new Thraustochytrid species, strain FCC1311.</title>
        <authorList>
            <person name="Sedici K."/>
            <person name="Godart F."/>
            <person name="Aiese Cigliano R."/>
            <person name="Sanseverino W."/>
            <person name="Barakat M."/>
            <person name="Ortet P."/>
            <person name="Marechal E."/>
            <person name="Cagnac O."/>
            <person name="Amato A."/>
        </authorList>
    </citation>
    <scope>NUCLEOTIDE SEQUENCE [LARGE SCALE GENOMIC DNA]</scope>
</reference>
<dbReference type="InParanoid" id="A0A2R5GTJ0"/>
<evidence type="ECO:0000256" key="1">
    <source>
        <dbReference type="ARBA" id="ARBA00005578"/>
    </source>
</evidence>
<dbReference type="Pfam" id="PF01722">
    <property type="entry name" value="BolA"/>
    <property type="match status" value="1"/>
</dbReference>
<sequence length="123" mass="13055">MLRHGAMSLNAVLARSGAAAPAWGTRAAAIQTPQAVRMFSDAAAGGSSKEQEMKSLLEAELQTSEVLVEDVSGGCGSAYNVSVTSPLFEGKNKVQQARLVYKILDEHIKEMHSINVNTAVPKK</sequence>
<evidence type="ECO:0000256" key="2">
    <source>
        <dbReference type="RuleBase" id="RU003860"/>
    </source>
</evidence>
<protein>
    <submittedName>
        <fullName evidence="3">BolA-like protein 3</fullName>
    </submittedName>
</protein>
<dbReference type="InterPro" id="IPR052275">
    <property type="entry name" value="Mt_Fe-S_assembly_factor"/>
</dbReference>
<dbReference type="Gene3D" id="3.30.300.90">
    <property type="entry name" value="BolA-like"/>
    <property type="match status" value="1"/>
</dbReference>
<proteinExistence type="inferred from homology"/>
<dbReference type="InterPro" id="IPR002634">
    <property type="entry name" value="BolA"/>
</dbReference>
<accession>A0A2R5GTJ0</accession>
<evidence type="ECO:0000313" key="4">
    <source>
        <dbReference type="Proteomes" id="UP000241890"/>
    </source>
</evidence>
<gene>
    <name evidence="3" type="ORF">FCC1311_101182</name>
</gene>
<dbReference type="Proteomes" id="UP000241890">
    <property type="component" value="Unassembled WGS sequence"/>
</dbReference>
<dbReference type="PANTHER" id="PTHR46188">
    <property type="entry name" value="BOLA-LIKE PROTEIN 3"/>
    <property type="match status" value="1"/>
</dbReference>